<accession>A0A8H6F742</accession>
<evidence type="ECO:0000256" key="1">
    <source>
        <dbReference type="SAM" id="MobiDB-lite"/>
    </source>
</evidence>
<feature type="region of interest" description="Disordered" evidence="1">
    <location>
        <begin position="1"/>
        <end position="79"/>
    </location>
</feature>
<dbReference type="EMBL" id="JABWAD010000007">
    <property type="protein sequence ID" value="KAF6072297.1"/>
    <property type="molecule type" value="Genomic_DNA"/>
</dbReference>
<dbReference type="Proteomes" id="UP000536275">
    <property type="component" value="Unassembled WGS sequence"/>
</dbReference>
<reference evidence="2 3" key="1">
    <citation type="submission" date="2020-03" db="EMBL/GenBank/DDBJ databases">
        <title>FDA dAtabase for Regulatory Grade micrObial Sequences (FDA-ARGOS): Supporting development and validation of Infectious Disease Dx tests.</title>
        <authorList>
            <person name="Campos J."/>
            <person name="Goldberg B."/>
            <person name="Tallon L."/>
            <person name="Sadzewicz L."/>
            <person name="Vavikolanu K."/>
            <person name="Mehta A."/>
            <person name="Aluvathingal J."/>
            <person name="Nadendla S."/>
            <person name="Nandy P."/>
            <person name="Geyer C."/>
            <person name="Yan Y."/>
            <person name="Sichtig H."/>
        </authorList>
    </citation>
    <scope>NUCLEOTIDE SEQUENCE [LARGE SCALE GENOMIC DNA]</scope>
    <source>
        <strain evidence="2 3">FDAARGOS_656</strain>
    </source>
</reference>
<name>A0A8H6F742_CANAX</name>
<evidence type="ECO:0000313" key="3">
    <source>
        <dbReference type="Proteomes" id="UP000536275"/>
    </source>
</evidence>
<evidence type="ECO:0000313" key="2">
    <source>
        <dbReference type="EMBL" id="KAF6072297.1"/>
    </source>
</evidence>
<feature type="compositionally biased region" description="Low complexity" evidence="1">
    <location>
        <begin position="20"/>
        <end position="42"/>
    </location>
</feature>
<dbReference type="AlphaFoldDB" id="A0A8H6F742"/>
<comment type="caution">
    <text evidence="2">The sequence shown here is derived from an EMBL/GenBank/DDBJ whole genome shotgun (WGS) entry which is preliminary data.</text>
</comment>
<sequence length="98" mass="10435">MGVREPPSGRFILSRGWWEQGSGSRSSLGQSQGQWSMSLSSREMANPRAGSKAKAHSMTMSVTKPVARASTSAHPTRGSKVLGRGQLYWSCPGSPSAI</sequence>
<protein>
    <submittedName>
        <fullName evidence="2">Uncharacterized protein</fullName>
    </submittedName>
</protein>
<organism evidence="2 3">
    <name type="scientific">Candida albicans</name>
    <name type="common">Yeast</name>
    <dbReference type="NCBI Taxonomy" id="5476"/>
    <lineage>
        <taxon>Eukaryota</taxon>
        <taxon>Fungi</taxon>
        <taxon>Dikarya</taxon>
        <taxon>Ascomycota</taxon>
        <taxon>Saccharomycotina</taxon>
        <taxon>Pichiomycetes</taxon>
        <taxon>Debaryomycetaceae</taxon>
        <taxon>Candida/Lodderomyces clade</taxon>
        <taxon>Candida</taxon>
    </lineage>
</organism>
<proteinExistence type="predicted"/>
<gene>
    <name evidence="2" type="ORF">FOB64_000346</name>
</gene>